<reference evidence="5" key="1">
    <citation type="submission" date="2022-11" db="EMBL/GenBank/DDBJ databases">
        <title>Minimal conservation of predation-associated metabolite biosynthetic gene clusters underscores biosynthetic potential of Myxococcota including descriptions for ten novel species: Archangium lansinium sp. nov., Myxococcus landrumus sp. nov., Nannocystis bai.</title>
        <authorList>
            <person name="Ahearne A."/>
            <person name="Stevens C."/>
            <person name="Dowd S."/>
        </authorList>
    </citation>
    <scope>NUCLEOTIDE SEQUENCE</scope>
    <source>
        <strain evidence="5">Fl3</strain>
    </source>
</reference>
<dbReference type="Gene3D" id="3.80.10.10">
    <property type="entry name" value="Ribonuclease Inhibitor"/>
    <property type="match status" value="2"/>
</dbReference>
<dbReference type="EMBL" id="CP114040">
    <property type="protein sequence ID" value="WAS94713.1"/>
    <property type="molecule type" value="Genomic_DNA"/>
</dbReference>
<feature type="chain" id="PRO_5045268606" description="Disease resistance R13L4/SHOC-2-like LRR domain-containing protein" evidence="3">
    <location>
        <begin position="21"/>
        <end position="534"/>
    </location>
</feature>
<feature type="signal peptide" evidence="3">
    <location>
        <begin position="1"/>
        <end position="20"/>
    </location>
</feature>
<evidence type="ECO:0000256" key="3">
    <source>
        <dbReference type="SAM" id="SignalP"/>
    </source>
</evidence>
<dbReference type="RefSeq" id="WP_269037048.1">
    <property type="nucleotide sequence ID" value="NZ_CP114040.1"/>
</dbReference>
<evidence type="ECO:0000313" key="5">
    <source>
        <dbReference type="EMBL" id="WAS94713.1"/>
    </source>
</evidence>
<feature type="region of interest" description="Disordered" evidence="2">
    <location>
        <begin position="19"/>
        <end position="52"/>
    </location>
</feature>
<dbReference type="PANTHER" id="PTHR13318">
    <property type="entry name" value="PARTNER OF PAIRED, ISOFORM B-RELATED"/>
    <property type="match status" value="1"/>
</dbReference>
<dbReference type="PANTHER" id="PTHR13318:SF190">
    <property type="entry name" value="PARTNER OF PAIRED, ISOFORM B"/>
    <property type="match status" value="1"/>
</dbReference>
<organism evidence="5 6">
    <name type="scientific">Nannocystis punicea</name>
    <dbReference type="NCBI Taxonomy" id="2995304"/>
    <lineage>
        <taxon>Bacteria</taxon>
        <taxon>Pseudomonadati</taxon>
        <taxon>Myxococcota</taxon>
        <taxon>Polyangia</taxon>
        <taxon>Nannocystales</taxon>
        <taxon>Nannocystaceae</taxon>
        <taxon>Nannocystis</taxon>
    </lineage>
</organism>
<keyword evidence="1" id="KW-0677">Repeat</keyword>
<evidence type="ECO:0000256" key="1">
    <source>
        <dbReference type="ARBA" id="ARBA00022737"/>
    </source>
</evidence>
<dbReference type="Proteomes" id="UP001164459">
    <property type="component" value="Chromosome"/>
</dbReference>
<gene>
    <name evidence="5" type="ORF">O0S08_01005</name>
</gene>
<feature type="domain" description="Disease resistance R13L4/SHOC-2-like LRR" evidence="4">
    <location>
        <begin position="343"/>
        <end position="528"/>
    </location>
</feature>
<dbReference type="Pfam" id="PF23598">
    <property type="entry name" value="LRR_14"/>
    <property type="match status" value="1"/>
</dbReference>
<keyword evidence="6" id="KW-1185">Reference proteome</keyword>
<name>A0ABY7H6E4_9BACT</name>
<evidence type="ECO:0000259" key="4">
    <source>
        <dbReference type="Pfam" id="PF23598"/>
    </source>
</evidence>
<dbReference type="InterPro" id="IPR032675">
    <property type="entry name" value="LRR_dom_sf"/>
</dbReference>
<accession>A0ABY7H6E4</accession>
<evidence type="ECO:0000256" key="2">
    <source>
        <dbReference type="SAM" id="MobiDB-lite"/>
    </source>
</evidence>
<keyword evidence="3" id="KW-0732">Signal</keyword>
<dbReference type="PROSITE" id="PS51257">
    <property type="entry name" value="PROKAR_LIPOPROTEIN"/>
    <property type="match status" value="1"/>
</dbReference>
<feature type="compositionally biased region" description="Pro residues" evidence="2">
    <location>
        <begin position="21"/>
        <end position="41"/>
    </location>
</feature>
<proteinExistence type="predicted"/>
<dbReference type="SUPFAM" id="SSF52047">
    <property type="entry name" value="RNI-like"/>
    <property type="match status" value="2"/>
</dbReference>
<sequence length="534" mass="56627">MRTPSLTTVLALAASLLACGGPPPTPTPAAGVPAPPPPPVEATPEPERVPPPPEKLVVSHPRELAELDLSRLVSLNLALSPEDRRERAGQLRDDLDYGHACAELDLTRLAERTPALRSLRISGCLDAVHAGLGALVGVESLELADLTLDGVVMGRIASLPRLRDLTLARVTQGAEPVALLARARLESLVLRDLATDSGLAAIAGDVAGLQALTLEGQWAGHDALLKVADATALRDVKLLDTRAGNFSLHQLKPLTALSRLTLRGPGFNDYSPLYVRDLPLTEFTCACPNLGDKGLRALGRQLGLRRLVLPQSRITGAGLEELAKLGLQSIEIRGRDLGPDGLLALSRLPDLRTLVLGLAPPLTLADPTMQHLGELAGLRTLVLDIPSLGDRVADELGELTGLVELDLGRTQISDAGLRALAGMHGLKVLRLHHTKVTHRGLANLAGLTQLEVLELDHTDVVDGGVAHLKDLTALRVLRLDATLITDQSLQYLRGMTKLEQLNLADTVVTADGAATLLSLPSLRSVNLARTRASD</sequence>
<evidence type="ECO:0000313" key="6">
    <source>
        <dbReference type="Proteomes" id="UP001164459"/>
    </source>
</evidence>
<dbReference type="InterPro" id="IPR055414">
    <property type="entry name" value="LRR_R13L4/SHOC2-like"/>
</dbReference>
<protein>
    <recommendedName>
        <fullName evidence="4">Disease resistance R13L4/SHOC-2-like LRR domain-containing protein</fullName>
    </recommendedName>
</protein>